<dbReference type="InterPro" id="IPR017449">
    <property type="entry name" value="Pro-tRNA_synth_II"/>
</dbReference>
<dbReference type="FunFam" id="3.30.110.30:FF:000001">
    <property type="entry name" value="Bifunctional glutamate/proline--tRNA ligase"/>
    <property type="match status" value="1"/>
</dbReference>
<dbReference type="OrthoDB" id="1350766at2759"/>
<dbReference type="GO" id="GO:0005524">
    <property type="term" value="F:ATP binding"/>
    <property type="evidence" value="ECO:0007669"/>
    <property type="project" value="UniProtKB-KW"/>
</dbReference>
<dbReference type="SUPFAM" id="SSF52954">
    <property type="entry name" value="Class II aaRS ABD-related"/>
    <property type="match status" value="1"/>
</dbReference>
<dbReference type="Proteomes" id="UP001149163">
    <property type="component" value="Unassembled WGS sequence"/>
</dbReference>
<dbReference type="EMBL" id="JAPQKN010000004">
    <property type="protein sequence ID" value="KAJ5159712.1"/>
    <property type="molecule type" value="Genomic_DNA"/>
</dbReference>
<evidence type="ECO:0000256" key="8">
    <source>
        <dbReference type="ARBA" id="ARBA00029731"/>
    </source>
</evidence>
<dbReference type="InterPro" id="IPR033721">
    <property type="entry name" value="ProRS_core_arch_euk"/>
</dbReference>
<dbReference type="InterPro" id="IPR006195">
    <property type="entry name" value="aa-tRNA-synth_II"/>
</dbReference>
<keyword evidence="5" id="KW-0067">ATP-binding</keyword>
<keyword evidence="4" id="KW-0547">Nucleotide-binding</keyword>
<dbReference type="Pfam" id="PF00587">
    <property type="entry name" value="tRNA-synt_2b"/>
    <property type="match status" value="1"/>
</dbReference>
<dbReference type="GO" id="GO:0006433">
    <property type="term" value="P:prolyl-tRNA aminoacylation"/>
    <property type="evidence" value="ECO:0007669"/>
    <property type="project" value="InterPro"/>
</dbReference>
<dbReference type="FunFam" id="3.40.50.800:FF:000005">
    <property type="entry name" value="bifunctional glutamate/proline--tRNA ligase"/>
    <property type="match status" value="1"/>
</dbReference>
<dbReference type="Pfam" id="PF09180">
    <property type="entry name" value="ProRS-C_1"/>
    <property type="match status" value="1"/>
</dbReference>
<evidence type="ECO:0000256" key="7">
    <source>
        <dbReference type="ARBA" id="ARBA00023146"/>
    </source>
</evidence>
<evidence type="ECO:0000256" key="6">
    <source>
        <dbReference type="ARBA" id="ARBA00022917"/>
    </source>
</evidence>
<dbReference type="PANTHER" id="PTHR43382:SF2">
    <property type="entry name" value="BIFUNCTIONAL GLUTAMATE_PROLINE--TRNA LIGASE"/>
    <property type="match status" value="1"/>
</dbReference>
<keyword evidence="3 12" id="KW-0436">Ligase</keyword>
<dbReference type="Gene3D" id="3.30.930.10">
    <property type="entry name" value="Bira Bifunctional Protein, Domain 2"/>
    <property type="match status" value="1"/>
</dbReference>
<dbReference type="Pfam" id="PF03129">
    <property type="entry name" value="HGTP_anticodon"/>
    <property type="match status" value="1"/>
</dbReference>
<feature type="domain" description="Aminoacyl-transfer RNA synthetases class-II family profile" evidence="11">
    <location>
        <begin position="116"/>
        <end position="370"/>
    </location>
</feature>
<name>A0A9W9HVG8_9EURO</name>
<evidence type="ECO:0000256" key="10">
    <source>
        <dbReference type="SAM" id="MobiDB-lite"/>
    </source>
</evidence>
<dbReference type="InterPro" id="IPR036621">
    <property type="entry name" value="Anticodon-bd_dom_sf"/>
</dbReference>
<dbReference type="RefSeq" id="XP_056541270.1">
    <property type="nucleotide sequence ID" value="XM_056688841.1"/>
</dbReference>
<evidence type="ECO:0000259" key="11">
    <source>
        <dbReference type="PROSITE" id="PS50862"/>
    </source>
</evidence>
<protein>
    <recommendedName>
        <fullName evidence="2">proline--tRNA ligase</fullName>
        <ecNumber evidence="2">6.1.1.15</ecNumber>
    </recommendedName>
    <alternativeName>
        <fullName evidence="8">Prolyl-tRNA synthetase</fullName>
    </alternativeName>
</protein>
<proteinExistence type="inferred from homology"/>
<evidence type="ECO:0000313" key="12">
    <source>
        <dbReference type="EMBL" id="KAJ5159712.1"/>
    </source>
</evidence>
<evidence type="ECO:0000256" key="2">
    <source>
        <dbReference type="ARBA" id="ARBA00012831"/>
    </source>
</evidence>
<dbReference type="InterPro" id="IPR004499">
    <property type="entry name" value="Pro-tRNA-ligase_IIa_arc-type"/>
</dbReference>
<evidence type="ECO:0000256" key="5">
    <source>
        <dbReference type="ARBA" id="ARBA00022840"/>
    </source>
</evidence>
<dbReference type="PROSITE" id="PS50862">
    <property type="entry name" value="AA_TRNA_LIGASE_II"/>
    <property type="match status" value="1"/>
</dbReference>
<evidence type="ECO:0000256" key="1">
    <source>
        <dbReference type="ARBA" id="ARBA00008226"/>
    </source>
</evidence>
<dbReference type="GeneID" id="81428017"/>
<dbReference type="Gene3D" id="3.30.110.30">
    <property type="entry name" value="C-terminal domain of ProRS"/>
    <property type="match status" value="1"/>
</dbReference>
<dbReference type="FunFam" id="3.30.930.10:FF:000007">
    <property type="entry name" value="Bifunctional glutamate/proline--tRNA ligase"/>
    <property type="match status" value="1"/>
</dbReference>
<accession>A0A9W9HVG8</accession>
<evidence type="ECO:0000313" key="13">
    <source>
        <dbReference type="Proteomes" id="UP001149163"/>
    </source>
</evidence>
<dbReference type="SUPFAM" id="SSF64586">
    <property type="entry name" value="C-terminal domain of ProRS"/>
    <property type="match status" value="1"/>
</dbReference>
<comment type="similarity">
    <text evidence="1">Belongs to the class-II aminoacyl-tRNA synthetase family.</text>
</comment>
<reference evidence="12" key="1">
    <citation type="submission" date="2022-11" db="EMBL/GenBank/DDBJ databases">
        <authorList>
            <person name="Petersen C."/>
        </authorList>
    </citation>
    <scope>NUCLEOTIDE SEQUENCE</scope>
    <source>
        <strain evidence="12">IBT 26290</strain>
    </source>
</reference>
<sequence>MASQNPSDTAAPGAAAPTTLPERTQTPADNQAGESKNAAKKAEKAAKLAAAKAEKAAKHSGSGKTEAKKAPKKKVEGAALIGIDVSKEENFSDWYQQILTKGDMLDYYDVSGCFILKPASYFIWEEIQNFFNKKIKKLGVKNCSFPLFVSEDVLQREKDHIEGFAAEVAWVTHAGSTPLEKKIAIRPTSETVMYPYYSKWIRSHRDLPLKLNQWNSVVRWEFSHAVPFLRTREFLWQEGHTAHLTENAAREEVLQILDWYADIYSELLAVPVVKGQKTEKERFAGGLYTTTVEGYIAATGRGIQGGTSHGLGQNFSKMFNITVEDPSAKTAEEKEQKAPLHVWQNSWGLSTRSLGVMVMVHSDNKGLVLPPRVAEIQVIIVPVGITAKSTDEDREKLYAEVDGLVAVLDAAGVRVESDKREGYSPGWKFNQWELRGVPLRLEFGPGESAGHFVTTARRDVPGKDGKSTIPISELATAVPVLLDTIHQDLYNRADEVFKSHRKMITNWDEFSPALDNKDLALSPFCLLPACETQIKEMSARKAEENTGVVQDARAPSMGAKSLCIPFEQPEGIEPGVTKCINPKCDRFAEKWCMFGRSY</sequence>
<dbReference type="HAMAP" id="MF_01571">
    <property type="entry name" value="Pro_tRNA_synth_type3"/>
    <property type="match status" value="1"/>
</dbReference>
<dbReference type="CDD" id="cd00862">
    <property type="entry name" value="ProRS_anticodon_zinc"/>
    <property type="match status" value="1"/>
</dbReference>
<evidence type="ECO:0000256" key="4">
    <source>
        <dbReference type="ARBA" id="ARBA00022741"/>
    </source>
</evidence>
<dbReference type="InterPro" id="IPR002316">
    <property type="entry name" value="Pro-tRNA-ligase_IIa"/>
</dbReference>
<feature type="region of interest" description="Disordered" evidence="10">
    <location>
        <begin position="1"/>
        <end position="71"/>
    </location>
</feature>
<dbReference type="Gene3D" id="3.40.50.800">
    <property type="entry name" value="Anticodon-binding domain"/>
    <property type="match status" value="1"/>
</dbReference>
<evidence type="ECO:0000256" key="9">
    <source>
        <dbReference type="ARBA" id="ARBA00047671"/>
    </source>
</evidence>
<dbReference type="InterPro" id="IPR045864">
    <property type="entry name" value="aa-tRNA-synth_II/BPL/LPL"/>
</dbReference>
<dbReference type="SUPFAM" id="SSF55681">
    <property type="entry name" value="Class II aaRS and biotin synthetases"/>
    <property type="match status" value="1"/>
</dbReference>
<organism evidence="12 13">
    <name type="scientific">Penicillium canariense</name>
    <dbReference type="NCBI Taxonomy" id="189055"/>
    <lineage>
        <taxon>Eukaryota</taxon>
        <taxon>Fungi</taxon>
        <taxon>Dikarya</taxon>
        <taxon>Ascomycota</taxon>
        <taxon>Pezizomycotina</taxon>
        <taxon>Eurotiomycetes</taxon>
        <taxon>Eurotiomycetidae</taxon>
        <taxon>Eurotiales</taxon>
        <taxon>Aspergillaceae</taxon>
        <taxon>Penicillium</taxon>
    </lineage>
</organism>
<feature type="compositionally biased region" description="Low complexity" evidence="10">
    <location>
        <begin position="9"/>
        <end position="21"/>
    </location>
</feature>
<keyword evidence="7" id="KW-0030">Aminoacyl-tRNA synthetase</keyword>
<dbReference type="PRINTS" id="PR01046">
    <property type="entry name" value="TRNASYNTHPRO"/>
</dbReference>
<reference evidence="12" key="2">
    <citation type="journal article" date="2023" name="IMA Fungus">
        <title>Comparative genomic study of the Penicillium genus elucidates a diverse pangenome and 15 lateral gene transfer events.</title>
        <authorList>
            <person name="Petersen C."/>
            <person name="Sorensen T."/>
            <person name="Nielsen M.R."/>
            <person name="Sondergaard T.E."/>
            <person name="Sorensen J.L."/>
            <person name="Fitzpatrick D.A."/>
            <person name="Frisvad J.C."/>
            <person name="Nielsen K.L."/>
        </authorList>
    </citation>
    <scope>NUCLEOTIDE SEQUENCE</scope>
    <source>
        <strain evidence="12">IBT 26290</strain>
    </source>
</reference>
<dbReference type="GO" id="GO:0017101">
    <property type="term" value="C:aminoacyl-tRNA synthetase multienzyme complex"/>
    <property type="evidence" value="ECO:0007669"/>
    <property type="project" value="TreeGrafter"/>
</dbReference>
<dbReference type="EC" id="6.1.1.15" evidence="2"/>
<dbReference type="GO" id="GO:0004827">
    <property type="term" value="F:proline-tRNA ligase activity"/>
    <property type="evidence" value="ECO:0007669"/>
    <property type="project" value="UniProtKB-EC"/>
</dbReference>
<comment type="caution">
    <text evidence="12">The sequence shown here is derived from an EMBL/GenBank/DDBJ whole genome shotgun (WGS) entry which is preliminary data.</text>
</comment>
<evidence type="ECO:0000256" key="3">
    <source>
        <dbReference type="ARBA" id="ARBA00022598"/>
    </source>
</evidence>
<dbReference type="PANTHER" id="PTHR43382">
    <property type="entry name" value="PROLYL-TRNA SYNTHETASE"/>
    <property type="match status" value="1"/>
</dbReference>
<dbReference type="SMART" id="SM00946">
    <property type="entry name" value="ProRS-C_1"/>
    <property type="match status" value="1"/>
</dbReference>
<dbReference type="InterPro" id="IPR004154">
    <property type="entry name" value="Anticodon-bd"/>
</dbReference>
<comment type="catalytic activity">
    <reaction evidence="9">
        <text>tRNA(Pro) + L-proline + ATP = L-prolyl-tRNA(Pro) + AMP + diphosphate</text>
        <dbReference type="Rhea" id="RHEA:14305"/>
        <dbReference type="Rhea" id="RHEA-COMP:9700"/>
        <dbReference type="Rhea" id="RHEA-COMP:9702"/>
        <dbReference type="ChEBI" id="CHEBI:30616"/>
        <dbReference type="ChEBI" id="CHEBI:33019"/>
        <dbReference type="ChEBI" id="CHEBI:60039"/>
        <dbReference type="ChEBI" id="CHEBI:78442"/>
        <dbReference type="ChEBI" id="CHEBI:78532"/>
        <dbReference type="ChEBI" id="CHEBI:456215"/>
        <dbReference type="EC" id="6.1.1.15"/>
    </reaction>
</comment>
<dbReference type="InterPro" id="IPR016061">
    <property type="entry name" value="Pro-tRNA_ligase_II_C"/>
</dbReference>
<feature type="compositionally biased region" description="Basic and acidic residues" evidence="10">
    <location>
        <begin position="40"/>
        <end position="57"/>
    </location>
</feature>
<keyword evidence="6" id="KW-0648">Protein biosynthesis</keyword>
<dbReference type="AlphaFoldDB" id="A0A9W9HVG8"/>
<dbReference type="CDD" id="cd00778">
    <property type="entry name" value="ProRS_core_arch_euk"/>
    <property type="match status" value="1"/>
</dbReference>
<gene>
    <name evidence="12" type="ORF">N7482_006716</name>
</gene>
<dbReference type="GO" id="GO:0005737">
    <property type="term" value="C:cytoplasm"/>
    <property type="evidence" value="ECO:0007669"/>
    <property type="project" value="InterPro"/>
</dbReference>
<keyword evidence="13" id="KW-1185">Reference proteome</keyword>
<dbReference type="InterPro" id="IPR002314">
    <property type="entry name" value="aa-tRNA-synt_IIb"/>
</dbReference>
<dbReference type="NCBIfam" id="TIGR00408">
    <property type="entry name" value="proS_fam_I"/>
    <property type="match status" value="1"/>
</dbReference>